<comment type="caution">
    <text evidence="1">The sequence shown here is derived from an EMBL/GenBank/DDBJ whole genome shotgun (WGS) entry which is preliminary data.</text>
</comment>
<accession>Q4SNH6</accession>
<gene>
    <name evidence="1" type="ORF">GSTENG00015292001</name>
</gene>
<reference evidence="1" key="1">
    <citation type="journal article" date="2004" name="Nature">
        <title>Genome duplication in the teleost fish Tetraodon nigroviridis reveals the early vertebrate proto-karyotype.</title>
        <authorList>
            <person name="Jaillon O."/>
            <person name="Aury J.-M."/>
            <person name="Brunet F."/>
            <person name="Petit J.-L."/>
            <person name="Stange-Thomann N."/>
            <person name="Mauceli E."/>
            <person name="Bouneau L."/>
            <person name="Fischer C."/>
            <person name="Ozouf-Costaz C."/>
            <person name="Bernot A."/>
            <person name="Nicaud S."/>
            <person name="Jaffe D."/>
            <person name="Fisher S."/>
            <person name="Lutfalla G."/>
            <person name="Dossat C."/>
            <person name="Segurens B."/>
            <person name="Dasilva C."/>
            <person name="Salanoubat M."/>
            <person name="Levy M."/>
            <person name="Boudet N."/>
            <person name="Castellano S."/>
            <person name="Anthouard V."/>
            <person name="Jubin C."/>
            <person name="Castelli V."/>
            <person name="Katinka M."/>
            <person name="Vacherie B."/>
            <person name="Biemont C."/>
            <person name="Skalli Z."/>
            <person name="Cattolico L."/>
            <person name="Poulain J."/>
            <person name="De Berardinis V."/>
            <person name="Cruaud C."/>
            <person name="Duprat S."/>
            <person name="Brottier P."/>
            <person name="Coutanceau J.-P."/>
            <person name="Gouzy J."/>
            <person name="Parra G."/>
            <person name="Lardier G."/>
            <person name="Chapple C."/>
            <person name="McKernan K.J."/>
            <person name="McEwan P."/>
            <person name="Bosak S."/>
            <person name="Kellis M."/>
            <person name="Volff J.-N."/>
            <person name="Guigo R."/>
            <person name="Zody M.C."/>
            <person name="Mesirov J."/>
            <person name="Lindblad-Toh K."/>
            <person name="Birren B."/>
            <person name="Nusbaum C."/>
            <person name="Kahn D."/>
            <person name="Robinson-Rechavi M."/>
            <person name="Laudet V."/>
            <person name="Schachter V."/>
            <person name="Quetier F."/>
            <person name="Saurin W."/>
            <person name="Scarpelli C."/>
            <person name="Wincker P."/>
            <person name="Lander E.S."/>
            <person name="Weissenbach J."/>
            <person name="Roest Crollius H."/>
        </authorList>
    </citation>
    <scope>NUCLEOTIDE SEQUENCE [LARGE SCALE GENOMIC DNA]</scope>
</reference>
<protein>
    <submittedName>
        <fullName evidence="1">(spotted green pufferfish) hypothetical protein</fullName>
    </submittedName>
</protein>
<proteinExistence type="predicted"/>
<reference evidence="1" key="2">
    <citation type="submission" date="2004-02" db="EMBL/GenBank/DDBJ databases">
        <authorList>
            <consortium name="Genoscope"/>
            <consortium name="Whitehead Institute Centre for Genome Research"/>
        </authorList>
    </citation>
    <scope>NUCLEOTIDE SEQUENCE</scope>
</reference>
<organism evidence="1">
    <name type="scientific">Tetraodon nigroviridis</name>
    <name type="common">Spotted green pufferfish</name>
    <name type="synonym">Chelonodon nigroviridis</name>
    <dbReference type="NCBI Taxonomy" id="99883"/>
    <lineage>
        <taxon>Eukaryota</taxon>
        <taxon>Metazoa</taxon>
        <taxon>Chordata</taxon>
        <taxon>Craniata</taxon>
        <taxon>Vertebrata</taxon>
        <taxon>Euteleostomi</taxon>
        <taxon>Actinopterygii</taxon>
        <taxon>Neopterygii</taxon>
        <taxon>Teleostei</taxon>
        <taxon>Neoteleostei</taxon>
        <taxon>Acanthomorphata</taxon>
        <taxon>Eupercaria</taxon>
        <taxon>Tetraodontiformes</taxon>
        <taxon>Tetradontoidea</taxon>
        <taxon>Tetraodontidae</taxon>
        <taxon>Tetraodon</taxon>
    </lineage>
</organism>
<evidence type="ECO:0000313" key="1">
    <source>
        <dbReference type="EMBL" id="CAF97806.1"/>
    </source>
</evidence>
<dbReference type="HOGENOM" id="CLU_2399152_0_0_1"/>
<dbReference type="KEGG" id="tng:GSTEN00015292G001"/>
<dbReference type="AlphaFoldDB" id="Q4SNH6"/>
<sequence length="41" mass="4461">MPFSVFSLGSPGSERGEKRITLQAGPRVILMWPRAAGEMSL</sequence>
<name>Q4SNH6_TETNG</name>
<dbReference type="EMBL" id="CAAE01014543">
    <property type="protein sequence ID" value="CAF97806.1"/>
    <property type="molecule type" value="Genomic_DNA"/>
</dbReference>